<sequence>MAREFRVRAVLAEPGSLNPVIVTPAALAARGADLMDEYIGTVTRSQCLDDDGAAGPDRADCVAAEDGEGEGGSWMR</sequence>
<dbReference type="Proteomes" id="UP000540423">
    <property type="component" value="Unassembled WGS sequence"/>
</dbReference>
<keyword evidence="2" id="KW-1185">Reference proteome</keyword>
<gene>
    <name evidence="1" type="ORF">HNQ79_002550</name>
</gene>
<dbReference type="EMBL" id="JACHEM010000005">
    <property type="protein sequence ID" value="MBB6436087.1"/>
    <property type="molecule type" value="Genomic_DNA"/>
</dbReference>
<reference evidence="1 2" key="1">
    <citation type="submission" date="2020-08" db="EMBL/GenBank/DDBJ databases">
        <title>Genomic Encyclopedia of Type Strains, Phase IV (KMG-IV): sequencing the most valuable type-strain genomes for metagenomic binning, comparative biology and taxonomic classification.</title>
        <authorList>
            <person name="Goeker M."/>
        </authorList>
    </citation>
    <scope>NUCLEOTIDE SEQUENCE [LARGE SCALE GENOMIC DNA]</scope>
    <source>
        <strain evidence="1 2">DSM 40141</strain>
    </source>
</reference>
<comment type="caution">
    <text evidence="1">The sequence shown here is derived from an EMBL/GenBank/DDBJ whole genome shotgun (WGS) entry which is preliminary data.</text>
</comment>
<dbReference type="AlphaFoldDB" id="A0A7X0HGV7"/>
<accession>A0A7X0HGV7</accession>
<evidence type="ECO:0000313" key="2">
    <source>
        <dbReference type="Proteomes" id="UP000540423"/>
    </source>
</evidence>
<proteinExistence type="predicted"/>
<dbReference type="RefSeq" id="WP_185030019.1">
    <property type="nucleotide sequence ID" value="NZ_BNBN01000005.1"/>
</dbReference>
<organism evidence="1 2">
    <name type="scientific">Streptomyces candidus</name>
    <dbReference type="NCBI Taxonomy" id="67283"/>
    <lineage>
        <taxon>Bacteria</taxon>
        <taxon>Bacillati</taxon>
        <taxon>Actinomycetota</taxon>
        <taxon>Actinomycetes</taxon>
        <taxon>Kitasatosporales</taxon>
        <taxon>Streptomycetaceae</taxon>
        <taxon>Streptomyces</taxon>
    </lineage>
</organism>
<protein>
    <submittedName>
        <fullName evidence="1">Uncharacterized protein</fullName>
    </submittedName>
</protein>
<evidence type="ECO:0000313" key="1">
    <source>
        <dbReference type="EMBL" id="MBB6436087.1"/>
    </source>
</evidence>
<name>A0A7X0HGV7_9ACTN</name>